<name>A0A8S3XQJ0_PARAO</name>
<dbReference type="Pfam" id="PF13843">
    <property type="entry name" value="DDE_Tnp_1_7"/>
    <property type="match status" value="1"/>
</dbReference>
<dbReference type="InterPro" id="IPR029526">
    <property type="entry name" value="PGBD"/>
</dbReference>
<sequence>MPSHEDPESIENTVPFSGMKDIFSGILAHAKPLDYFELFLTRDILEEVVDQTNLYAAQQSPQRMQLQAAEPMHGSQ</sequence>
<dbReference type="EMBL" id="CAJQZP010001305">
    <property type="protein sequence ID" value="CAG5037843.1"/>
    <property type="molecule type" value="Genomic_DNA"/>
</dbReference>
<accession>A0A8S3XQJ0</accession>
<dbReference type="AlphaFoldDB" id="A0A8S3XQJ0"/>
<evidence type="ECO:0000313" key="3">
    <source>
        <dbReference type="Proteomes" id="UP000691718"/>
    </source>
</evidence>
<feature type="domain" description="PiggyBac transposable element-derived protein" evidence="1">
    <location>
        <begin position="32"/>
        <end position="61"/>
    </location>
</feature>
<comment type="caution">
    <text evidence="2">The sequence shown here is derived from an EMBL/GenBank/DDBJ whole genome shotgun (WGS) entry which is preliminary data.</text>
</comment>
<reference evidence="2" key="1">
    <citation type="submission" date="2021-04" db="EMBL/GenBank/DDBJ databases">
        <authorList>
            <person name="Tunstrom K."/>
        </authorList>
    </citation>
    <scope>NUCLEOTIDE SEQUENCE</scope>
</reference>
<dbReference type="OrthoDB" id="5876240at2759"/>
<evidence type="ECO:0000313" key="2">
    <source>
        <dbReference type="EMBL" id="CAG5037843.1"/>
    </source>
</evidence>
<keyword evidence="3" id="KW-1185">Reference proteome</keyword>
<evidence type="ECO:0000259" key="1">
    <source>
        <dbReference type="Pfam" id="PF13843"/>
    </source>
</evidence>
<dbReference type="Proteomes" id="UP000691718">
    <property type="component" value="Unassembled WGS sequence"/>
</dbReference>
<proteinExistence type="predicted"/>
<organism evidence="2 3">
    <name type="scientific">Parnassius apollo</name>
    <name type="common">Apollo butterfly</name>
    <name type="synonym">Papilio apollo</name>
    <dbReference type="NCBI Taxonomy" id="110799"/>
    <lineage>
        <taxon>Eukaryota</taxon>
        <taxon>Metazoa</taxon>
        <taxon>Ecdysozoa</taxon>
        <taxon>Arthropoda</taxon>
        <taxon>Hexapoda</taxon>
        <taxon>Insecta</taxon>
        <taxon>Pterygota</taxon>
        <taxon>Neoptera</taxon>
        <taxon>Endopterygota</taxon>
        <taxon>Lepidoptera</taxon>
        <taxon>Glossata</taxon>
        <taxon>Ditrysia</taxon>
        <taxon>Papilionoidea</taxon>
        <taxon>Papilionidae</taxon>
        <taxon>Parnassiinae</taxon>
        <taxon>Parnassini</taxon>
        <taxon>Parnassius</taxon>
        <taxon>Parnassius</taxon>
    </lineage>
</organism>
<gene>
    <name evidence="2" type="ORF">PAPOLLO_LOCUS21241</name>
</gene>
<protein>
    <submittedName>
        <fullName evidence="2">(apollo) hypothetical protein</fullName>
    </submittedName>
</protein>